<keyword evidence="11" id="KW-0443">Lipid metabolism</keyword>
<feature type="transmembrane region" description="Helical" evidence="17">
    <location>
        <begin position="181"/>
        <end position="205"/>
    </location>
</feature>
<dbReference type="NCBIfam" id="TIGR00473">
    <property type="entry name" value="pssA"/>
    <property type="match status" value="1"/>
</dbReference>
<dbReference type="PROSITE" id="PS00379">
    <property type="entry name" value="CDP_ALCOHOL_P_TRANSF"/>
    <property type="match status" value="1"/>
</dbReference>
<dbReference type="GO" id="GO:0008654">
    <property type="term" value="P:phospholipid biosynthetic process"/>
    <property type="evidence" value="ECO:0007669"/>
    <property type="project" value="UniProtKB-KW"/>
</dbReference>
<evidence type="ECO:0000256" key="11">
    <source>
        <dbReference type="ARBA" id="ARBA00023098"/>
    </source>
</evidence>
<dbReference type="Gene3D" id="1.20.120.1760">
    <property type="match status" value="1"/>
</dbReference>
<dbReference type="AlphaFoldDB" id="A0A3E1NMG7"/>
<comment type="subcellular location">
    <subcellularLocation>
        <location evidence="3">Endomembrane system</location>
    </subcellularLocation>
    <subcellularLocation>
        <location evidence="2">Membrane</location>
        <topology evidence="2">Multi-pass membrane protein</topology>
    </subcellularLocation>
</comment>
<comment type="catalytic activity">
    <reaction evidence="1">
        <text>a CDP-1,2-diacyl-sn-glycerol + L-serine = a 1,2-diacyl-sn-glycero-3-phospho-L-serine + CMP + H(+)</text>
        <dbReference type="Rhea" id="RHEA:16913"/>
        <dbReference type="ChEBI" id="CHEBI:15378"/>
        <dbReference type="ChEBI" id="CHEBI:33384"/>
        <dbReference type="ChEBI" id="CHEBI:57262"/>
        <dbReference type="ChEBI" id="CHEBI:58332"/>
        <dbReference type="ChEBI" id="CHEBI:60377"/>
        <dbReference type="EC" id="2.7.8.8"/>
    </reaction>
</comment>
<feature type="transmembrane region" description="Helical" evidence="17">
    <location>
        <begin position="146"/>
        <end position="166"/>
    </location>
</feature>
<evidence type="ECO:0000256" key="12">
    <source>
        <dbReference type="ARBA" id="ARBA00023136"/>
    </source>
</evidence>
<dbReference type="GO" id="GO:0003882">
    <property type="term" value="F:CDP-diacylglycerol-serine O-phosphatidyltransferase activity"/>
    <property type="evidence" value="ECO:0007669"/>
    <property type="project" value="UniProtKB-EC"/>
</dbReference>
<dbReference type="GO" id="GO:0012505">
    <property type="term" value="C:endomembrane system"/>
    <property type="evidence" value="ECO:0007669"/>
    <property type="project" value="UniProtKB-SubCell"/>
</dbReference>
<keyword evidence="7" id="KW-0444">Lipid biosynthesis</keyword>
<evidence type="ECO:0000256" key="5">
    <source>
        <dbReference type="ARBA" id="ARBA00013174"/>
    </source>
</evidence>
<evidence type="ECO:0000256" key="9">
    <source>
        <dbReference type="ARBA" id="ARBA00022692"/>
    </source>
</evidence>
<dbReference type="InterPro" id="IPR043130">
    <property type="entry name" value="CDP-OH_PTrfase_TM_dom"/>
</dbReference>
<feature type="transmembrane region" description="Helical" evidence="17">
    <location>
        <begin position="7"/>
        <end position="26"/>
    </location>
</feature>
<keyword evidence="12 17" id="KW-0472">Membrane</keyword>
<evidence type="ECO:0000256" key="10">
    <source>
        <dbReference type="ARBA" id="ARBA00022989"/>
    </source>
</evidence>
<feature type="transmembrane region" description="Helical" evidence="17">
    <location>
        <begin position="117"/>
        <end position="134"/>
    </location>
</feature>
<evidence type="ECO:0000256" key="6">
    <source>
        <dbReference type="ARBA" id="ARBA00017171"/>
    </source>
</evidence>
<evidence type="ECO:0000256" key="13">
    <source>
        <dbReference type="ARBA" id="ARBA00023209"/>
    </source>
</evidence>
<sequence length="254" mass="27892">MRQIPNIFTLLNLVFGCMAIVCILQTGLTMSLDADGSSVVVLPENIYWAPLFIGCAAVIDFLDGLVARLSKSASEMGKQLDSLADVVSFGVAPGMIAFEFLRYSFAQQPGGLNVNEAWLLPAFLLPCAGAYRLARFNIDTTTTQGFRGVPIPAGGLLVASFPLIYWSTSQTWVLNLLTNQWFWYALIVVVSYLMVSTLPMMALKFKNLTVKDNWPKFLLVLLAIVAALLFKWLAVPVVFILYVVLSLALKPKAS</sequence>
<dbReference type="OrthoDB" id="9777147at2"/>
<comment type="similarity">
    <text evidence="4 16">Belongs to the CDP-alcohol phosphatidyltransferase class-I family.</text>
</comment>
<keyword evidence="9 17" id="KW-0812">Transmembrane</keyword>
<evidence type="ECO:0000256" key="1">
    <source>
        <dbReference type="ARBA" id="ARBA00000287"/>
    </source>
</evidence>
<feature type="transmembrane region" description="Helical" evidence="17">
    <location>
        <begin position="217"/>
        <end position="245"/>
    </location>
</feature>
<evidence type="ECO:0000256" key="7">
    <source>
        <dbReference type="ARBA" id="ARBA00022516"/>
    </source>
</evidence>
<evidence type="ECO:0000256" key="2">
    <source>
        <dbReference type="ARBA" id="ARBA00004141"/>
    </source>
</evidence>
<dbReference type="PROSITE" id="PS51257">
    <property type="entry name" value="PROKAR_LIPOPROTEIN"/>
    <property type="match status" value="1"/>
</dbReference>
<dbReference type="GO" id="GO:0016020">
    <property type="term" value="C:membrane"/>
    <property type="evidence" value="ECO:0007669"/>
    <property type="project" value="UniProtKB-SubCell"/>
</dbReference>
<dbReference type="EMBL" id="QTJU01000002">
    <property type="protein sequence ID" value="RFM29126.1"/>
    <property type="molecule type" value="Genomic_DNA"/>
</dbReference>
<proteinExistence type="inferred from homology"/>
<dbReference type="EC" id="2.7.8.8" evidence="5"/>
<evidence type="ECO:0000256" key="14">
    <source>
        <dbReference type="ARBA" id="ARBA00023264"/>
    </source>
</evidence>
<keyword evidence="8 16" id="KW-0808">Transferase</keyword>
<evidence type="ECO:0000256" key="16">
    <source>
        <dbReference type="RuleBase" id="RU003750"/>
    </source>
</evidence>
<dbReference type="Pfam" id="PF01066">
    <property type="entry name" value="CDP-OH_P_transf"/>
    <property type="match status" value="1"/>
</dbReference>
<evidence type="ECO:0000256" key="17">
    <source>
        <dbReference type="SAM" id="Phobius"/>
    </source>
</evidence>
<keyword evidence="19" id="KW-1185">Reference proteome</keyword>
<accession>A0A3E1NMG7</accession>
<evidence type="ECO:0000256" key="3">
    <source>
        <dbReference type="ARBA" id="ARBA00004308"/>
    </source>
</evidence>
<feature type="transmembrane region" description="Helical" evidence="17">
    <location>
        <begin position="46"/>
        <end position="66"/>
    </location>
</feature>
<dbReference type="Proteomes" id="UP000261284">
    <property type="component" value="Unassembled WGS sequence"/>
</dbReference>
<name>A0A3E1NMG7_9BACT</name>
<keyword evidence="13" id="KW-0594">Phospholipid biosynthesis</keyword>
<gene>
    <name evidence="18" type="primary">pssA</name>
    <name evidence="18" type="ORF">DXN05_06395</name>
</gene>
<keyword evidence="10 17" id="KW-1133">Transmembrane helix</keyword>
<evidence type="ECO:0000313" key="18">
    <source>
        <dbReference type="EMBL" id="RFM29126.1"/>
    </source>
</evidence>
<evidence type="ECO:0000313" key="19">
    <source>
        <dbReference type="Proteomes" id="UP000261284"/>
    </source>
</evidence>
<dbReference type="InterPro" id="IPR000462">
    <property type="entry name" value="CDP-OH_P_trans"/>
</dbReference>
<evidence type="ECO:0000256" key="4">
    <source>
        <dbReference type="ARBA" id="ARBA00010441"/>
    </source>
</evidence>
<organism evidence="18 19">
    <name type="scientific">Deminuibacter soli</name>
    <dbReference type="NCBI Taxonomy" id="2291815"/>
    <lineage>
        <taxon>Bacteria</taxon>
        <taxon>Pseudomonadati</taxon>
        <taxon>Bacteroidota</taxon>
        <taxon>Chitinophagia</taxon>
        <taxon>Chitinophagales</taxon>
        <taxon>Chitinophagaceae</taxon>
        <taxon>Deminuibacter</taxon>
    </lineage>
</organism>
<evidence type="ECO:0000256" key="8">
    <source>
        <dbReference type="ARBA" id="ARBA00022679"/>
    </source>
</evidence>
<protein>
    <recommendedName>
        <fullName evidence="6">CDP-diacylglycerol--serine O-phosphatidyltransferase</fullName>
        <ecNumber evidence="5">2.7.8.8</ecNumber>
    </recommendedName>
    <alternativeName>
        <fullName evidence="15">Phosphatidylserine synthase</fullName>
    </alternativeName>
</protein>
<dbReference type="InterPro" id="IPR004533">
    <property type="entry name" value="CDP-diaglyc--ser_O-PTrfase"/>
</dbReference>
<dbReference type="InterPro" id="IPR048254">
    <property type="entry name" value="CDP_ALCOHOL_P_TRANSF_CS"/>
</dbReference>
<evidence type="ECO:0000256" key="15">
    <source>
        <dbReference type="ARBA" id="ARBA00032361"/>
    </source>
</evidence>
<reference evidence="18 19" key="1">
    <citation type="submission" date="2018-08" db="EMBL/GenBank/DDBJ databases">
        <title>Chitinophagaceae sp. K23C18032701, a novel bacterium isolated from forest soil.</title>
        <authorList>
            <person name="Wang C."/>
        </authorList>
    </citation>
    <scope>NUCLEOTIDE SEQUENCE [LARGE SCALE GENOMIC DNA]</scope>
    <source>
        <strain evidence="18 19">K23C18032701</strain>
    </source>
</reference>
<keyword evidence="14" id="KW-1208">Phospholipid metabolism</keyword>
<comment type="caution">
    <text evidence="18">The sequence shown here is derived from an EMBL/GenBank/DDBJ whole genome shotgun (WGS) entry which is preliminary data.</text>
</comment>